<sequence length="425" mass="49285">MGVLAEVVGQILFSFTRGVTEHYNPEEPEFTEESFGYNPLESTGREWYCRPVDELIYQEYSERESTTWDYLASRNLDIKVINACSIEEITQEDRNKDKAMAWKLLRPSVLCTLFLVSFLSYCLDALYRMFQRFLKLSHVSISSFLTWFPLNTIFIISVCLEQYVVTNHFCPRSRKIKKLILFLQMLATACFTFLLGQIGQYFVYPYYVKSKNKLLLALFFPLIGVVVKIISRICVQRLYNIAHPGYSYTLLVPLYYGSAIIFRALQADLDSLENIAIVGIIHGAAEVIERSTMVFIDHIFYLLWKRKSAPWGSFRTPRRERLMADIAIMSMMSESTAIVSVNGFIYLFKFLCLQDSSLSMVLLLFAKFTLVQLVIEWFFTSVSLAIETRYQNLAVMAVWGRRWKRHILVAVVNIIPLALYTSEDL</sequence>
<keyword evidence="1" id="KW-0472">Membrane</keyword>
<reference evidence="2 3" key="1">
    <citation type="submission" date="2022-05" db="EMBL/GenBank/DDBJ databases">
        <authorList>
            <consortium name="Genoscope - CEA"/>
            <person name="William W."/>
        </authorList>
    </citation>
    <scope>NUCLEOTIDE SEQUENCE [LARGE SCALE GENOMIC DNA]</scope>
</reference>
<protein>
    <submittedName>
        <fullName evidence="2">Uncharacterized protein</fullName>
    </submittedName>
</protein>
<name>A0ABN8PK58_9CNID</name>
<feature type="transmembrane region" description="Helical" evidence="1">
    <location>
        <begin position="214"/>
        <end position="234"/>
    </location>
</feature>
<gene>
    <name evidence="2" type="ORF">PEVE_00043544</name>
</gene>
<keyword evidence="3" id="KW-1185">Reference proteome</keyword>
<feature type="transmembrane region" description="Helical" evidence="1">
    <location>
        <begin position="181"/>
        <end position="202"/>
    </location>
</feature>
<dbReference type="Proteomes" id="UP001159427">
    <property type="component" value="Unassembled WGS sequence"/>
</dbReference>
<feature type="transmembrane region" description="Helical" evidence="1">
    <location>
        <begin position="406"/>
        <end position="422"/>
    </location>
</feature>
<comment type="caution">
    <text evidence="2">The sequence shown here is derived from an EMBL/GenBank/DDBJ whole genome shotgun (WGS) entry which is preliminary data.</text>
</comment>
<keyword evidence="1" id="KW-0812">Transmembrane</keyword>
<feature type="transmembrane region" description="Helical" evidence="1">
    <location>
        <begin position="360"/>
        <end position="386"/>
    </location>
</feature>
<keyword evidence="1" id="KW-1133">Transmembrane helix</keyword>
<dbReference type="EMBL" id="CALNXI010000895">
    <property type="protein sequence ID" value="CAH3145637.1"/>
    <property type="molecule type" value="Genomic_DNA"/>
</dbReference>
<evidence type="ECO:0000256" key="1">
    <source>
        <dbReference type="SAM" id="Phobius"/>
    </source>
</evidence>
<feature type="transmembrane region" description="Helical" evidence="1">
    <location>
        <begin position="104"/>
        <end position="127"/>
    </location>
</feature>
<feature type="non-terminal residue" evidence="2">
    <location>
        <position position="425"/>
    </location>
</feature>
<organism evidence="2 3">
    <name type="scientific">Porites evermanni</name>
    <dbReference type="NCBI Taxonomy" id="104178"/>
    <lineage>
        <taxon>Eukaryota</taxon>
        <taxon>Metazoa</taxon>
        <taxon>Cnidaria</taxon>
        <taxon>Anthozoa</taxon>
        <taxon>Hexacorallia</taxon>
        <taxon>Scleractinia</taxon>
        <taxon>Fungiina</taxon>
        <taxon>Poritidae</taxon>
        <taxon>Porites</taxon>
    </lineage>
</organism>
<feature type="transmembrane region" description="Helical" evidence="1">
    <location>
        <begin position="139"/>
        <end position="160"/>
    </location>
</feature>
<evidence type="ECO:0000313" key="2">
    <source>
        <dbReference type="EMBL" id="CAH3145637.1"/>
    </source>
</evidence>
<feature type="transmembrane region" description="Helical" evidence="1">
    <location>
        <begin position="325"/>
        <end position="348"/>
    </location>
</feature>
<proteinExistence type="predicted"/>
<evidence type="ECO:0000313" key="3">
    <source>
        <dbReference type="Proteomes" id="UP001159427"/>
    </source>
</evidence>
<accession>A0ABN8PK58</accession>